<organism evidence="1 2">
    <name type="scientific">Polaribacter dokdonensis DSW-5</name>
    <dbReference type="NCBI Taxonomy" id="1300348"/>
    <lineage>
        <taxon>Bacteria</taxon>
        <taxon>Pseudomonadati</taxon>
        <taxon>Bacteroidota</taxon>
        <taxon>Flavobacteriia</taxon>
        <taxon>Flavobacteriales</taxon>
        <taxon>Flavobacteriaceae</taxon>
    </lineage>
</organism>
<dbReference type="PATRIC" id="fig|1300348.6.peg.1732"/>
<reference evidence="1 2" key="1">
    <citation type="submission" date="2015-07" db="EMBL/GenBank/DDBJ databases">
        <title>Genome of Polaribacter dokdonenesis DSW-5, isolated from seawater off Dokdo in Korea.</title>
        <authorList>
            <person name="Yoon K."/>
            <person name="Song J.Y."/>
            <person name="Kim J.F."/>
        </authorList>
    </citation>
    <scope>NUCLEOTIDE SEQUENCE [LARGE SCALE GENOMIC DNA]</scope>
    <source>
        <strain evidence="1 2">DSW-5</strain>
    </source>
</reference>
<dbReference type="Pfam" id="PF14121">
    <property type="entry name" value="Porin_10"/>
    <property type="match status" value="1"/>
</dbReference>
<dbReference type="AlphaFoldDB" id="A0A0M9CGT2"/>
<evidence type="ECO:0000313" key="2">
    <source>
        <dbReference type="Proteomes" id="UP000037716"/>
    </source>
</evidence>
<sequence>MIFGMKKTFVLSFLIFIFSLSSLHSQRKLGAGAKREQTTRIGLDGKVDTLNTKGSTKVILSGKTKWTDYKIISHSRDTTYIDTTLTLQKDYKFNYLRTDNFELLPFHNQGQTFNNLGYSYNNILRLPDFGFSAKQVSYLEVDDINYFDVPTPTSEIMYRTGLQQGQVVDAIFTLNFSKRLNVSLSYKGLRSLGAYRNSLVSNGNFRGTFRYRTKNNQYEIRGHLTTQDFFHQENGGLTAEALDNFINEDPNFDQRSRLDVNLNDAQSQFDATRIYLEHSYKLLANKDSLSDKDFSNLKIGHIFTNENKSYGFSQTTNTTAIFGDVNATDASNKDADSKLTNNEFNLEFNSKYVLGKFKAKVNLTSYNYGYDSILNQNSTINKLRLESNAISLGADWNARIKNFNLNADASITPGSGRLSGNYIRGTAVYAKDSLFAIKGSLLLSSKSPNFNTLLHQSIYDDYNWQNEFSNINTRDLGFAFSSKWLNGAVNFTNIDNYTYFDEDSKPQQFANQITYLKVKANREFKFWKLALDNTVMYQNVSSGSSVFRVPEFVTRNTFYYADNWFKGDAMFVNIGVTFKYFTKYNANAYNPLLSEFRLQNDEEIGFPTVDVFFNARVRRTRLYLKVDNVTSGFTKKNYFSAPNYPYRDFTVRFGLVWNWFI</sequence>
<dbReference type="Proteomes" id="UP000037716">
    <property type="component" value="Unassembled WGS sequence"/>
</dbReference>
<gene>
    <name evidence="1" type="ORF">I602_1733</name>
</gene>
<accession>A0A0M9CGT2</accession>
<dbReference type="InterPro" id="IPR025631">
    <property type="entry name" value="Porin_10"/>
</dbReference>
<name>A0A0M9CGT2_9FLAO</name>
<comment type="caution">
    <text evidence="1">The sequence shown here is derived from an EMBL/GenBank/DDBJ whole genome shotgun (WGS) entry which is preliminary data.</text>
</comment>
<protein>
    <submittedName>
        <fullName evidence="1">DUF4289 domain containing protein</fullName>
    </submittedName>
</protein>
<dbReference type="STRING" id="1300348.I602_1733"/>
<proteinExistence type="predicted"/>
<dbReference type="EMBL" id="LGBR01000001">
    <property type="protein sequence ID" value="KOY52173.1"/>
    <property type="molecule type" value="Genomic_DNA"/>
</dbReference>
<evidence type="ECO:0000313" key="1">
    <source>
        <dbReference type="EMBL" id="KOY52173.1"/>
    </source>
</evidence>